<dbReference type="PANTHER" id="PTHR42718:SF9">
    <property type="entry name" value="MAJOR FACILITATOR SUPERFAMILY MULTIDRUG TRANSPORTER MFSC"/>
    <property type="match status" value="1"/>
</dbReference>
<feature type="domain" description="Major facilitator superfamily (MFS) profile" evidence="9">
    <location>
        <begin position="81"/>
        <end position="569"/>
    </location>
</feature>
<dbReference type="GO" id="GO:0022857">
    <property type="term" value="F:transmembrane transporter activity"/>
    <property type="evidence" value="ECO:0007669"/>
    <property type="project" value="InterPro"/>
</dbReference>
<dbReference type="Gene3D" id="1.20.1720.10">
    <property type="entry name" value="Multidrug resistance protein D"/>
    <property type="match status" value="1"/>
</dbReference>
<evidence type="ECO:0000256" key="3">
    <source>
        <dbReference type="ARBA" id="ARBA00022448"/>
    </source>
</evidence>
<dbReference type="PANTHER" id="PTHR42718">
    <property type="entry name" value="MAJOR FACILITATOR SUPERFAMILY MULTIDRUG TRANSPORTER MFSC"/>
    <property type="match status" value="1"/>
</dbReference>
<dbReference type="Gene3D" id="1.20.1250.20">
    <property type="entry name" value="MFS general substrate transporter like domains"/>
    <property type="match status" value="1"/>
</dbReference>
<reference evidence="10 11" key="1">
    <citation type="submission" date="2020-04" db="EMBL/GenBank/DDBJ databases">
        <authorList>
            <person name="De Canck E."/>
        </authorList>
    </citation>
    <scope>NUCLEOTIDE SEQUENCE [LARGE SCALE GENOMIC DNA]</scope>
    <source>
        <strain evidence="10 11">LMG 9964</strain>
    </source>
</reference>
<feature type="transmembrane region" description="Helical" evidence="8">
    <location>
        <begin position="292"/>
        <end position="316"/>
    </location>
</feature>
<feature type="transmembrane region" description="Helical" evidence="8">
    <location>
        <begin position="401"/>
        <end position="417"/>
    </location>
</feature>
<feature type="transmembrane region" description="Helical" evidence="8">
    <location>
        <begin position="267"/>
        <end position="286"/>
    </location>
</feature>
<evidence type="ECO:0000256" key="7">
    <source>
        <dbReference type="ARBA" id="ARBA00023136"/>
    </source>
</evidence>
<dbReference type="EMBL" id="CADILN010000001">
    <property type="protein sequence ID" value="CAB4046722.1"/>
    <property type="molecule type" value="Genomic_DNA"/>
</dbReference>
<evidence type="ECO:0000313" key="10">
    <source>
        <dbReference type="EMBL" id="CAB4046722.1"/>
    </source>
</evidence>
<feature type="transmembrane region" description="Helical" evidence="8">
    <location>
        <begin position="233"/>
        <end position="255"/>
    </location>
</feature>
<dbReference type="InterPro" id="IPR036259">
    <property type="entry name" value="MFS_trans_sf"/>
</dbReference>
<feature type="transmembrane region" description="Helical" evidence="8">
    <location>
        <begin position="429"/>
        <end position="452"/>
    </location>
</feature>
<dbReference type="GO" id="GO:0005886">
    <property type="term" value="C:plasma membrane"/>
    <property type="evidence" value="ECO:0007669"/>
    <property type="project" value="UniProtKB-SubCell"/>
</dbReference>
<evidence type="ECO:0000256" key="8">
    <source>
        <dbReference type="SAM" id="Phobius"/>
    </source>
</evidence>
<dbReference type="AlphaFoldDB" id="A0A6J5K0X8"/>
<name>A0A6J5K0X8_9BURK</name>
<feature type="transmembrane region" description="Helical" evidence="8">
    <location>
        <begin position="336"/>
        <end position="360"/>
    </location>
</feature>
<gene>
    <name evidence="10" type="primary">emrB_1</name>
    <name evidence="10" type="ORF">LMG9964_00353</name>
</gene>
<dbReference type="PROSITE" id="PS50850">
    <property type="entry name" value="MFS"/>
    <property type="match status" value="1"/>
</dbReference>
<comment type="subcellular location">
    <subcellularLocation>
        <location evidence="1">Cell membrane</location>
        <topology evidence="1">Multi-pass membrane protein</topology>
    </subcellularLocation>
</comment>
<evidence type="ECO:0000256" key="2">
    <source>
        <dbReference type="ARBA" id="ARBA00008537"/>
    </source>
</evidence>
<keyword evidence="3" id="KW-0813">Transport</keyword>
<feature type="transmembrane region" description="Helical" evidence="8">
    <location>
        <begin position="119"/>
        <end position="138"/>
    </location>
</feature>
<dbReference type="InterPro" id="IPR011701">
    <property type="entry name" value="MFS"/>
</dbReference>
<dbReference type="InterPro" id="IPR020846">
    <property type="entry name" value="MFS_dom"/>
</dbReference>
<sequence>MTTTCSHVKVTARDEPFVSAFEVGRVCCSLVARCGDWERADFPASSKLPPALFYARKTQVNSVQTQATQPPPLQGGQLVLATIAVALATFMNVLDTSIANVAIPTISGNLGVSVDEGTWVITVFAAANAVSIPLTGWLTQRIGQVKLFVGAILSFVLASWLCGIAPTLPVLLLARVFQGAVAGPLIPLSQAILLGSYPKEKASTALSLWAMTATVGPIAGPALGGWITDSYSWSWIFYINIPVGIFAAGVTWMIYRTRESPTRKPPIDVVGLGLLITWVASLQIMLDKGKDLDWFASPVIVILGLTALISFAFFLVWELTEENPIVDLRLFRERNFLGGTVAISVAYGVFFGNLVLLPQWMQEYLNYRSVDAGLVTAPLGVFAVILAPVMGRVLPRSDARIISTMAFVGFAIVFYMRSKYVIEIDTCHLVIPTLLQGIPMALFFVPLTAIILSGQPPHKIPAAAGLSNFVRVFCGAVGTSVAGNAWNNRTVLHHERLTERASVDNPLFNQQIDSTQSLLHMNTQSAHALFDFTVNTQAAMMGLNDIFFVSAVIFILIIPLIWITRPAKGGGGGAAGAH</sequence>
<evidence type="ECO:0000259" key="9">
    <source>
        <dbReference type="PROSITE" id="PS50850"/>
    </source>
</evidence>
<dbReference type="CDD" id="cd17503">
    <property type="entry name" value="MFS_LmrB_MDR_like"/>
    <property type="match status" value="1"/>
</dbReference>
<evidence type="ECO:0000256" key="4">
    <source>
        <dbReference type="ARBA" id="ARBA00022475"/>
    </source>
</evidence>
<feature type="transmembrane region" description="Helical" evidence="8">
    <location>
        <begin position="172"/>
        <end position="194"/>
    </location>
</feature>
<feature type="transmembrane region" description="Helical" evidence="8">
    <location>
        <begin position="372"/>
        <end position="389"/>
    </location>
</feature>
<accession>A0A6J5K0X8</accession>
<feature type="transmembrane region" description="Helical" evidence="8">
    <location>
        <begin position="546"/>
        <end position="563"/>
    </location>
</feature>
<evidence type="ECO:0000256" key="6">
    <source>
        <dbReference type="ARBA" id="ARBA00022989"/>
    </source>
</evidence>
<dbReference type="SUPFAM" id="SSF103473">
    <property type="entry name" value="MFS general substrate transporter"/>
    <property type="match status" value="1"/>
</dbReference>
<organism evidence="10 11">
    <name type="scientific">Paraburkholderia phenoliruptrix</name>
    <dbReference type="NCBI Taxonomy" id="252970"/>
    <lineage>
        <taxon>Bacteria</taxon>
        <taxon>Pseudomonadati</taxon>
        <taxon>Pseudomonadota</taxon>
        <taxon>Betaproteobacteria</taxon>
        <taxon>Burkholderiales</taxon>
        <taxon>Burkholderiaceae</taxon>
        <taxon>Paraburkholderia</taxon>
    </lineage>
</organism>
<protein>
    <submittedName>
        <fullName evidence="10">Multidrug export protein EmrB</fullName>
    </submittedName>
</protein>
<dbReference type="NCBIfam" id="TIGR00711">
    <property type="entry name" value="efflux_EmrB"/>
    <property type="match status" value="1"/>
</dbReference>
<proteinExistence type="inferred from homology"/>
<feature type="transmembrane region" description="Helical" evidence="8">
    <location>
        <begin position="145"/>
        <end position="166"/>
    </location>
</feature>
<comment type="similarity">
    <text evidence="2">Belongs to the major facilitator superfamily. EmrB family.</text>
</comment>
<keyword evidence="4" id="KW-1003">Cell membrane</keyword>
<evidence type="ECO:0000313" key="11">
    <source>
        <dbReference type="Proteomes" id="UP000494102"/>
    </source>
</evidence>
<keyword evidence="7 8" id="KW-0472">Membrane</keyword>
<dbReference type="Pfam" id="PF07690">
    <property type="entry name" value="MFS_1"/>
    <property type="match status" value="1"/>
</dbReference>
<feature type="transmembrane region" description="Helical" evidence="8">
    <location>
        <begin position="78"/>
        <end position="99"/>
    </location>
</feature>
<evidence type="ECO:0000256" key="5">
    <source>
        <dbReference type="ARBA" id="ARBA00022692"/>
    </source>
</evidence>
<evidence type="ECO:0000256" key="1">
    <source>
        <dbReference type="ARBA" id="ARBA00004651"/>
    </source>
</evidence>
<dbReference type="Proteomes" id="UP000494102">
    <property type="component" value="Unassembled WGS sequence"/>
</dbReference>
<keyword evidence="6 8" id="KW-1133">Transmembrane helix</keyword>
<keyword evidence="5 8" id="KW-0812">Transmembrane</keyword>
<feature type="transmembrane region" description="Helical" evidence="8">
    <location>
        <begin position="206"/>
        <end position="227"/>
    </location>
</feature>
<dbReference type="InterPro" id="IPR004638">
    <property type="entry name" value="EmrB-like"/>
</dbReference>